<dbReference type="AlphaFoldDB" id="Q5PXQ3"/>
<evidence type="ECO:0000313" key="1">
    <source>
        <dbReference type="EMBL" id="AAV70918.1"/>
    </source>
</evidence>
<name>Q5PXQ3_BACUD</name>
<geneLocation type="plasmid" evidence="1">
    <name>pBMBt1</name>
</geneLocation>
<dbReference type="SUPFAM" id="SSF56973">
    <property type="entry name" value="Aerolisin/ETX pore-forming domain"/>
    <property type="match status" value="1"/>
</dbReference>
<protein>
    <submittedName>
        <fullName evidence="1">Cry14-4</fullName>
    </submittedName>
</protein>
<accession>Q5PXQ3</accession>
<keyword evidence="1" id="KW-0614">Plasmid</keyword>
<dbReference type="Gene3D" id="2.170.15.10">
    <property type="entry name" value="Proaerolysin, chain A, domain 3"/>
    <property type="match status" value="1"/>
</dbReference>
<organism evidence="1">
    <name type="scientific">Bacillus thuringiensis subsp. darmstadiensis</name>
    <dbReference type="NCBI Taxonomy" id="132264"/>
    <lineage>
        <taxon>Bacteria</taxon>
        <taxon>Bacillati</taxon>
        <taxon>Bacillota</taxon>
        <taxon>Bacilli</taxon>
        <taxon>Bacillales</taxon>
        <taxon>Bacillaceae</taxon>
        <taxon>Bacillus</taxon>
        <taxon>Bacillus cereus group</taxon>
    </lineage>
</organism>
<proteinExistence type="predicted"/>
<reference evidence="1" key="1">
    <citation type="journal article" date="2005" name="Plasmid">
        <title>The plasmid pBMBt1 from Bacillus thuringiensis subsp. darmstadiensis (INTA Mo14-4) replicates by the rolling-circle mechanism and encodes a novel insecticidal crystal protein-like gene.</title>
        <authorList>
            <person name="Loeza-Lara P.D."/>
            <person name="Benintende G."/>
            <person name="Cozzi J."/>
            <person name="Ochoa-Zarzosa A."/>
            <person name="Baizabal-Aguirre V.M."/>
            <person name="Valdez-Alarcon J.J."/>
            <person name="Lopez-Meza J.E."/>
        </authorList>
    </citation>
    <scope>NUCLEOTIDE SEQUENCE</scope>
    <source>
        <strain evidence="1">INTA 14-4</strain>
        <plasmid evidence="1">pBMBt1</plasmid>
    </source>
</reference>
<sequence length="316" mass="34649">MYMAEIKRLDYYLGALPFGNFYVDDCDTLKNFIDSLLDGKPSTMNNTPLTGNVNVTNQSVTILDDLDSIATLTPEYVYDNYFSNDTSTEKTYQTLSFEKDVQTTVSTTVTHGFQIGGKLGAEVKGSVSIPFVADGGVTVSAEISGQYNFSSADTETTTTSQKLIIPSQSGNIRPGYTTRVQIMLAKINIPQTAVHFSGSMSGTVHRDPIPSSVIGLVDYDLYDEVRSLENNCSNSTVGRDTGLVLNNANQSVDFSGSGFFTGSITAFNFYVKITEYPINNSSQENIRWYSIEPKVLNQSIIRHRFPSNSSVNTCNC</sequence>
<dbReference type="Pfam" id="PF03318">
    <property type="entry name" value="ETX_MTX2"/>
    <property type="match status" value="1"/>
</dbReference>
<dbReference type="EMBL" id="AY822042">
    <property type="protein sequence ID" value="AAV70918.1"/>
    <property type="molecule type" value="Genomic_DNA"/>
</dbReference>
<dbReference type="InterPro" id="IPR004991">
    <property type="entry name" value="Aerolysin-like"/>
</dbReference>
<dbReference type="CDD" id="cd20223">
    <property type="entry name" value="PFM_epsilon-toxin-like"/>
    <property type="match status" value="1"/>
</dbReference>
<gene>
    <name evidence="1" type="primary">cry14-4</name>
</gene>